<name>A0A6C1DY45_SACPS</name>
<sequence>MAARNRRKNNKKKSLLVTSAAQEKNATYVLVAEELHKNTIDLNMGTETPLTENHENPIPAKEFKHQQKLEPIDEHDDGEDELSIKFKSMTKSSGPITEAEVQKLLLSYAFTSAAIQEDENEKESRHYPIKPPSPSASSLSAYFQSFVEKCKQVFYNFSLQTVEKLNALQNSLYEVFWIIFIYLNYWFPNVGDYVRYVCRSFSRHNEIAQLLTRIFTYNINHLH</sequence>
<proteinExistence type="predicted"/>
<accession>A0A6C1DY45</accession>
<evidence type="ECO:0000313" key="1">
    <source>
        <dbReference type="EMBL" id="QID81659.1"/>
    </source>
</evidence>
<dbReference type="Proteomes" id="UP000501346">
    <property type="component" value="Chromosome ScXIII"/>
</dbReference>
<dbReference type="AlphaFoldDB" id="A0A6C1DY45"/>
<reference evidence="1 2" key="1">
    <citation type="journal article" date="2019" name="BMC Genomics">
        <title>Chromosome level assembly and comparative genome analysis confirm lager-brewing yeasts originated from a single hybridization.</title>
        <authorList>
            <person name="Salazar A.N."/>
            <person name="Gorter de Vries A.R."/>
            <person name="van den Broek M."/>
            <person name="Brouwers N."/>
            <person name="de la Torre Cortes P."/>
            <person name="Kuijpers N.G.A."/>
            <person name="Daran J.G."/>
            <person name="Abeel T."/>
        </authorList>
    </citation>
    <scope>NUCLEOTIDE SEQUENCE [LARGE SCALE GENOMIC DNA]</scope>
    <source>
        <strain evidence="1 2">CBS 1483</strain>
    </source>
</reference>
<evidence type="ECO:0000313" key="2">
    <source>
        <dbReference type="Proteomes" id="UP000501346"/>
    </source>
</evidence>
<keyword evidence="2" id="KW-1185">Reference proteome</keyword>
<dbReference type="OrthoDB" id="4070395at2759"/>
<organism evidence="1 2">
    <name type="scientific">Saccharomyces pastorianus</name>
    <name type="common">Lager yeast</name>
    <name type="synonym">Saccharomyces cerevisiae x Saccharomyces eubayanus</name>
    <dbReference type="NCBI Taxonomy" id="27292"/>
    <lineage>
        <taxon>Eukaryota</taxon>
        <taxon>Fungi</taxon>
        <taxon>Dikarya</taxon>
        <taxon>Ascomycota</taxon>
        <taxon>Saccharomycotina</taxon>
        <taxon>Saccharomycetes</taxon>
        <taxon>Saccharomycetales</taxon>
        <taxon>Saccharomycetaceae</taxon>
        <taxon>Saccharomyces</taxon>
    </lineage>
</organism>
<gene>
    <name evidence="1" type="ORF">GRS66_004050</name>
</gene>
<protein>
    <submittedName>
        <fullName evidence="1">Uncharacterized protein</fullName>
    </submittedName>
</protein>
<dbReference type="EMBL" id="CP048994">
    <property type="protein sequence ID" value="QID81659.1"/>
    <property type="molecule type" value="Genomic_DNA"/>
</dbReference>